<organism evidence="1">
    <name type="scientific">marine sediment metagenome</name>
    <dbReference type="NCBI Taxonomy" id="412755"/>
    <lineage>
        <taxon>unclassified sequences</taxon>
        <taxon>metagenomes</taxon>
        <taxon>ecological metagenomes</taxon>
    </lineage>
</organism>
<evidence type="ECO:0000313" key="1">
    <source>
        <dbReference type="EMBL" id="GAH06976.1"/>
    </source>
</evidence>
<feature type="non-terminal residue" evidence="1">
    <location>
        <position position="1"/>
    </location>
</feature>
<gene>
    <name evidence="1" type="ORF">S01H4_59230</name>
</gene>
<name>X1CFC3_9ZZZZ</name>
<dbReference type="AlphaFoldDB" id="X1CFC3"/>
<protein>
    <submittedName>
        <fullName evidence="1">Uncharacterized protein</fullName>
    </submittedName>
</protein>
<accession>X1CFC3</accession>
<dbReference type="EMBL" id="BART01034705">
    <property type="protein sequence ID" value="GAH06976.1"/>
    <property type="molecule type" value="Genomic_DNA"/>
</dbReference>
<reference evidence="1" key="1">
    <citation type="journal article" date="2014" name="Front. Microbiol.">
        <title>High frequency of phylogenetically diverse reductive dehalogenase-homologous genes in deep subseafloor sedimentary metagenomes.</title>
        <authorList>
            <person name="Kawai M."/>
            <person name="Futagami T."/>
            <person name="Toyoda A."/>
            <person name="Takaki Y."/>
            <person name="Nishi S."/>
            <person name="Hori S."/>
            <person name="Arai W."/>
            <person name="Tsubouchi T."/>
            <person name="Morono Y."/>
            <person name="Uchiyama I."/>
            <person name="Ito T."/>
            <person name="Fujiyama A."/>
            <person name="Inagaki F."/>
            <person name="Takami H."/>
        </authorList>
    </citation>
    <scope>NUCLEOTIDE SEQUENCE</scope>
    <source>
        <strain evidence="1">Expedition CK06-06</strain>
    </source>
</reference>
<proteinExistence type="predicted"/>
<comment type="caution">
    <text evidence="1">The sequence shown here is derived from an EMBL/GenBank/DDBJ whole genome shotgun (WGS) entry which is preliminary data.</text>
</comment>
<sequence length="105" mass="11666">AQSIVSDFTEDASHLKLNSDVSLQDLSSFYTLEKLHTQPAIWRKRSQPIDGRTIVGKVEGMKGSLMVTSIDSSLLVVDLKQLVGYQINQDSDISMMTQTGLVDFF</sequence>